<dbReference type="GO" id="GO:0008168">
    <property type="term" value="F:methyltransferase activity"/>
    <property type="evidence" value="ECO:0007669"/>
    <property type="project" value="UniProtKB-KW"/>
</dbReference>
<dbReference type="Pfam" id="PF13489">
    <property type="entry name" value="Methyltransf_23"/>
    <property type="match status" value="1"/>
</dbReference>
<keyword evidence="1" id="KW-0808">Transferase</keyword>
<comment type="caution">
    <text evidence="1">The sequence shown here is derived from an EMBL/GenBank/DDBJ whole genome shotgun (WGS) entry which is preliminary data.</text>
</comment>
<dbReference type="EMBL" id="JAINWA010000003">
    <property type="protein sequence ID" value="MCD1654869.1"/>
    <property type="molecule type" value="Genomic_DNA"/>
</dbReference>
<dbReference type="AlphaFoldDB" id="A0AAE3JLJ5"/>
<reference evidence="1" key="1">
    <citation type="submission" date="2021-08" db="EMBL/GenBank/DDBJ databases">
        <title>Comparative analyses of Brucepasteria parasyntrophica and Teretinema zuelzerae.</title>
        <authorList>
            <person name="Song Y."/>
            <person name="Brune A."/>
        </authorList>
    </citation>
    <scope>NUCLEOTIDE SEQUENCE</scope>
    <source>
        <strain evidence="1">DSM 1903</strain>
    </source>
</reference>
<dbReference type="InterPro" id="IPR029063">
    <property type="entry name" value="SAM-dependent_MTases_sf"/>
</dbReference>
<evidence type="ECO:0000313" key="2">
    <source>
        <dbReference type="Proteomes" id="UP001198163"/>
    </source>
</evidence>
<dbReference type="Proteomes" id="UP001198163">
    <property type="component" value="Unassembled WGS sequence"/>
</dbReference>
<dbReference type="SUPFAM" id="SSF53335">
    <property type="entry name" value="S-adenosyl-L-methionine-dependent methyltransferases"/>
    <property type="match status" value="1"/>
</dbReference>
<gene>
    <name evidence="1" type="ORF">K7J14_09155</name>
</gene>
<organism evidence="1 2">
    <name type="scientific">Teretinema zuelzerae</name>
    <dbReference type="NCBI Taxonomy" id="156"/>
    <lineage>
        <taxon>Bacteria</taxon>
        <taxon>Pseudomonadati</taxon>
        <taxon>Spirochaetota</taxon>
        <taxon>Spirochaetia</taxon>
        <taxon>Spirochaetales</taxon>
        <taxon>Treponemataceae</taxon>
        <taxon>Teretinema</taxon>
    </lineage>
</organism>
<keyword evidence="1" id="KW-0489">Methyltransferase</keyword>
<name>A0AAE3JLJ5_9SPIR</name>
<keyword evidence="2" id="KW-1185">Reference proteome</keyword>
<protein>
    <submittedName>
        <fullName evidence="1">Class I SAM-dependent methyltransferase</fullName>
    </submittedName>
</protein>
<dbReference type="GO" id="GO:0032259">
    <property type="term" value="P:methylation"/>
    <property type="evidence" value="ECO:0007669"/>
    <property type="project" value="UniProtKB-KW"/>
</dbReference>
<accession>A0AAE3JLJ5</accession>
<sequence>MQNFIDTFLDFFRTDAGLRSRPASILDWGSGPVPSLTTLLQEQGFEAYPYDLHYQPVLPDAAVRFETIVCLEVAEHFLSPRDEFRRMADFLLPSGYLVVGTHPAESMSCDFEKWWYRSDITHVSFYSEKSLEIVGASADLVFRGKIGQFEYVFQKKG</sequence>
<evidence type="ECO:0000313" key="1">
    <source>
        <dbReference type="EMBL" id="MCD1654869.1"/>
    </source>
</evidence>
<proteinExistence type="predicted"/>
<dbReference type="Gene3D" id="3.40.50.150">
    <property type="entry name" value="Vaccinia Virus protein VP39"/>
    <property type="match status" value="1"/>
</dbReference>